<evidence type="ECO:0000256" key="1">
    <source>
        <dbReference type="ARBA" id="ARBA00022448"/>
    </source>
</evidence>
<evidence type="ECO:0000256" key="3">
    <source>
        <dbReference type="ARBA" id="ARBA00022840"/>
    </source>
</evidence>
<reference evidence="5 6" key="1">
    <citation type="submission" date="2020-08" db="EMBL/GenBank/DDBJ databases">
        <title>Genomic Encyclopedia of Type Strains, Phase IV (KMG-IV): sequencing the most valuable type-strain genomes for metagenomic binning, comparative biology and taxonomic classification.</title>
        <authorList>
            <person name="Goeker M."/>
        </authorList>
    </citation>
    <scope>NUCLEOTIDE SEQUENCE [LARGE SCALE GENOMIC DNA]</scope>
    <source>
        <strain evidence="5 6">DSM 44197</strain>
    </source>
</reference>
<keyword evidence="2" id="KW-0547">Nucleotide-binding</keyword>
<dbReference type="GO" id="GO:0005524">
    <property type="term" value="F:ATP binding"/>
    <property type="evidence" value="ECO:0007669"/>
    <property type="project" value="UniProtKB-KW"/>
</dbReference>
<dbReference type="GO" id="GO:0005886">
    <property type="term" value="C:plasma membrane"/>
    <property type="evidence" value="ECO:0007669"/>
    <property type="project" value="TreeGrafter"/>
</dbReference>
<evidence type="ECO:0000313" key="5">
    <source>
        <dbReference type="EMBL" id="MBA8952492.1"/>
    </source>
</evidence>
<dbReference type="SUPFAM" id="SSF52540">
    <property type="entry name" value="P-loop containing nucleoside triphosphate hydrolases"/>
    <property type="match status" value="1"/>
</dbReference>
<dbReference type="InterPro" id="IPR051120">
    <property type="entry name" value="ABC_AA/LPS_Transport"/>
</dbReference>
<keyword evidence="1" id="KW-0813">Transport</keyword>
<dbReference type="InterPro" id="IPR027417">
    <property type="entry name" value="P-loop_NTPase"/>
</dbReference>
<keyword evidence="6" id="KW-1185">Reference proteome</keyword>
<dbReference type="PANTHER" id="PTHR45772">
    <property type="entry name" value="CONSERVED COMPONENT OF ABC TRANSPORTER FOR NATURAL AMINO ACIDS-RELATED"/>
    <property type="match status" value="1"/>
</dbReference>
<keyword evidence="3" id="KW-0067">ATP-binding</keyword>
<proteinExistence type="predicted"/>
<comment type="caution">
    <text evidence="5">The sequence shown here is derived from an EMBL/GenBank/DDBJ whole genome shotgun (WGS) entry which is preliminary data.</text>
</comment>
<gene>
    <name evidence="5" type="ORF">HNR61_004138</name>
</gene>
<dbReference type="Gene3D" id="3.40.50.300">
    <property type="entry name" value="P-loop containing nucleotide triphosphate hydrolases"/>
    <property type="match status" value="1"/>
</dbReference>
<name>A0A7W3LQR0_ACTNM</name>
<feature type="domain" description="ABC transporter" evidence="4">
    <location>
        <begin position="49"/>
        <end position="295"/>
    </location>
</feature>
<organism evidence="5 6">
    <name type="scientific">Actinomadura namibiensis</name>
    <dbReference type="NCBI Taxonomy" id="182080"/>
    <lineage>
        <taxon>Bacteria</taxon>
        <taxon>Bacillati</taxon>
        <taxon>Actinomycetota</taxon>
        <taxon>Actinomycetes</taxon>
        <taxon>Streptosporangiales</taxon>
        <taxon>Thermomonosporaceae</taxon>
        <taxon>Actinomadura</taxon>
    </lineage>
</organism>
<protein>
    <submittedName>
        <fullName evidence="5">ABC-type branched-subunit amino acid transport system ATPase component</fullName>
    </submittedName>
</protein>
<dbReference type="Proteomes" id="UP000572680">
    <property type="component" value="Unassembled WGS sequence"/>
</dbReference>
<dbReference type="PANTHER" id="PTHR45772:SF1">
    <property type="entry name" value="ABC TRANSPORTER ATP-BINDING PROTEIN"/>
    <property type="match status" value="1"/>
</dbReference>
<dbReference type="SMART" id="SM00382">
    <property type="entry name" value="AAA"/>
    <property type="match status" value="1"/>
</dbReference>
<dbReference type="PROSITE" id="PS50893">
    <property type="entry name" value="ABC_TRANSPORTER_2"/>
    <property type="match status" value="1"/>
</dbReference>
<dbReference type="Pfam" id="PF00005">
    <property type="entry name" value="ABC_tran"/>
    <property type="match status" value="1"/>
</dbReference>
<accession>A0A7W3LQR0</accession>
<dbReference type="EMBL" id="JACJIA010000005">
    <property type="protein sequence ID" value="MBA8952492.1"/>
    <property type="molecule type" value="Genomic_DNA"/>
</dbReference>
<dbReference type="GO" id="GO:0016887">
    <property type="term" value="F:ATP hydrolysis activity"/>
    <property type="evidence" value="ECO:0007669"/>
    <property type="project" value="InterPro"/>
</dbReference>
<dbReference type="AlphaFoldDB" id="A0A7W3LQR0"/>
<evidence type="ECO:0000313" key="6">
    <source>
        <dbReference type="Proteomes" id="UP000572680"/>
    </source>
</evidence>
<dbReference type="InterPro" id="IPR003439">
    <property type="entry name" value="ABC_transporter-like_ATP-bd"/>
</dbReference>
<dbReference type="RefSeq" id="WP_312897998.1">
    <property type="nucleotide sequence ID" value="NZ_JACJIA010000005.1"/>
</dbReference>
<evidence type="ECO:0000256" key="2">
    <source>
        <dbReference type="ARBA" id="ARBA00022741"/>
    </source>
</evidence>
<sequence>MIRITAAPRRRTGRRWSVLTPLPIPTLPDPAPVLPANGPGPGPEAGEGLRAMGVTVRFGGTTAVDGAALTAPPGTVTGLVGPAGSGKTTLCDVLTGLCRPARGTVRLDGAELTGRPPHERARCGLARTFQRPTAFWSLTVRENVRLAAEIHAVTRRPPGRSARDRWRRRRAARHAAGEVADALLERVGIAAYAQRPAGSVPPEVARLLELARALAARPRALVLDEPWADLSEPRGRALEVLVRDLAAEGPAVLLTGSDLEALIGVCDVLYVLDAGRVVASGPPVEVRADPRVRSL</sequence>
<dbReference type="InterPro" id="IPR003593">
    <property type="entry name" value="AAA+_ATPase"/>
</dbReference>
<evidence type="ECO:0000259" key="4">
    <source>
        <dbReference type="PROSITE" id="PS50893"/>
    </source>
</evidence>